<dbReference type="Proteomes" id="UP000238523">
    <property type="component" value="Chromosome"/>
</dbReference>
<dbReference type="EMBL" id="CP025012">
    <property type="protein sequence ID" value="AUW44764.1"/>
    <property type="molecule type" value="Genomic_DNA"/>
</dbReference>
<accession>A0A2K9Z933</accession>
<organism evidence="1 2">
    <name type="scientific">Rhizobium leguminosarum</name>
    <dbReference type="NCBI Taxonomy" id="384"/>
    <lineage>
        <taxon>Bacteria</taxon>
        <taxon>Pseudomonadati</taxon>
        <taxon>Pseudomonadota</taxon>
        <taxon>Alphaproteobacteria</taxon>
        <taxon>Hyphomicrobiales</taxon>
        <taxon>Rhizobiaceae</taxon>
        <taxon>Rhizobium/Agrobacterium group</taxon>
        <taxon>Rhizobium</taxon>
    </lineage>
</organism>
<gene>
    <name evidence="1" type="ORF">CUJ84_Chr004459</name>
</gene>
<name>A0A2K9Z933_RHILE</name>
<evidence type="ECO:0000313" key="1">
    <source>
        <dbReference type="EMBL" id="AUW44764.1"/>
    </source>
</evidence>
<sequence>MTKFSVCVASIATFNHRERRRQAQSLSAFNLIDSRYREVCRLKKLVFSAQILCRLSDLNGQAPAFGAIWR</sequence>
<proteinExistence type="predicted"/>
<dbReference type="AlphaFoldDB" id="A0A2K9Z933"/>
<protein>
    <submittedName>
        <fullName evidence="1">Uncharacterized protein</fullName>
    </submittedName>
</protein>
<evidence type="ECO:0000313" key="2">
    <source>
        <dbReference type="Proteomes" id="UP000238523"/>
    </source>
</evidence>
<reference evidence="1 2" key="1">
    <citation type="submission" date="2017-11" db="EMBL/GenBank/DDBJ databases">
        <title>Complete genome of Rhizobium leguminosarum Norway, an ineffective micro-symbiont.</title>
        <authorList>
            <person name="Hoffrichter A."/>
            <person name="Liang J."/>
            <person name="Brachmann A."/>
            <person name="Marin M."/>
        </authorList>
    </citation>
    <scope>NUCLEOTIDE SEQUENCE [LARGE SCALE GENOMIC DNA]</scope>
    <source>
        <strain evidence="1 2">Norway</strain>
    </source>
</reference>